<comment type="pathway">
    <text evidence="1">Cofactor biosynthesis; adenosylcobalamin biosynthesis.</text>
</comment>
<reference evidence="3" key="1">
    <citation type="submission" date="2022-01" db="EMBL/GenBank/DDBJ databases">
        <title>Colwellia maritima, isolated from seawater.</title>
        <authorList>
            <person name="Kristyanto S."/>
            <person name="Jung J."/>
            <person name="Jeon C.O."/>
        </authorList>
    </citation>
    <scope>NUCLEOTIDE SEQUENCE</scope>
    <source>
        <strain evidence="3">MSW7</strain>
    </source>
</reference>
<dbReference type="InterPro" id="IPR000878">
    <property type="entry name" value="4pyrrol_Mease"/>
</dbReference>
<comment type="caution">
    <text evidence="3">The sequence shown here is derived from an EMBL/GenBank/DDBJ whole genome shotgun (WGS) entry which is preliminary data.</text>
</comment>
<dbReference type="InterPro" id="IPR014776">
    <property type="entry name" value="4pyrrole_Mease_sub2"/>
</dbReference>
<evidence type="ECO:0000313" key="4">
    <source>
        <dbReference type="Proteomes" id="UP001139646"/>
    </source>
</evidence>
<dbReference type="InterPro" id="IPR035996">
    <property type="entry name" value="4pyrrol_Methylase_sf"/>
</dbReference>
<dbReference type="PANTHER" id="PTHR45790">
    <property type="entry name" value="SIROHEME SYNTHASE-RELATED"/>
    <property type="match status" value="1"/>
</dbReference>
<dbReference type="Proteomes" id="UP001139646">
    <property type="component" value="Unassembled WGS sequence"/>
</dbReference>
<protein>
    <recommendedName>
        <fullName evidence="2">Tetrapyrrole methylase domain-containing protein</fullName>
    </recommendedName>
</protein>
<dbReference type="EMBL" id="JAKKSL010000004">
    <property type="protein sequence ID" value="MCI2285102.1"/>
    <property type="molecule type" value="Genomic_DNA"/>
</dbReference>
<proteinExistence type="predicted"/>
<dbReference type="Pfam" id="PF00590">
    <property type="entry name" value="TP_methylase"/>
    <property type="match status" value="1"/>
</dbReference>
<dbReference type="Gene3D" id="3.30.950.10">
    <property type="entry name" value="Methyltransferase, Cobalt-precorrin-4 Transmethylase, Domain 2"/>
    <property type="match status" value="1"/>
</dbReference>
<evidence type="ECO:0000256" key="1">
    <source>
        <dbReference type="ARBA" id="ARBA00004953"/>
    </source>
</evidence>
<evidence type="ECO:0000259" key="2">
    <source>
        <dbReference type="Pfam" id="PF00590"/>
    </source>
</evidence>
<name>A0ABS9X5Q2_9GAMM</name>
<gene>
    <name evidence="3" type="ORF">L3081_19060</name>
</gene>
<feature type="domain" description="Tetrapyrrole methylase" evidence="2">
    <location>
        <begin position="1"/>
        <end position="87"/>
    </location>
</feature>
<dbReference type="SUPFAM" id="SSF53790">
    <property type="entry name" value="Tetrapyrrole methylase"/>
    <property type="match status" value="1"/>
</dbReference>
<organism evidence="3 4">
    <name type="scientific">Colwellia maritima</name>
    <dbReference type="NCBI Taxonomy" id="2912588"/>
    <lineage>
        <taxon>Bacteria</taxon>
        <taxon>Pseudomonadati</taxon>
        <taxon>Pseudomonadota</taxon>
        <taxon>Gammaproteobacteria</taxon>
        <taxon>Alteromonadales</taxon>
        <taxon>Colwelliaceae</taxon>
        <taxon>Colwellia</taxon>
    </lineage>
</organism>
<sequence>MPLTHRKVARSCTFITGNVQDNGALDLPWQTLNDEEQTVVFYMGIKSLPIITQQLVKVGRAMSTPAALIRKGTHANQQVIKGTIETLESLVILHHIKPPSLIVIGNVVDTFADSQLKNLGYLSPIDNK</sequence>
<keyword evidence="4" id="KW-1185">Reference proteome</keyword>
<dbReference type="InterPro" id="IPR050161">
    <property type="entry name" value="Siro_Cobalamin_biosynth"/>
</dbReference>
<accession>A0ABS9X5Q2</accession>
<dbReference type="PANTHER" id="PTHR45790:SF1">
    <property type="entry name" value="SIROHEME SYNTHASE"/>
    <property type="match status" value="1"/>
</dbReference>
<evidence type="ECO:0000313" key="3">
    <source>
        <dbReference type="EMBL" id="MCI2285102.1"/>
    </source>
</evidence>